<comment type="caution">
    <text evidence="2">The sequence shown here is derived from an EMBL/GenBank/DDBJ whole genome shotgun (WGS) entry which is preliminary data.</text>
</comment>
<evidence type="ECO:0000313" key="3">
    <source>
        <dbReference type="Proteomes" id="UP001054252"/>
    </source>
</evidence>
<dbReference type="Proteomes" id="UP001054252">
    <property type="component" value="Unassembled WGS sequence"/>
</dbReference>
<dbReference type="AlphaFoldDB" id="A0AAV5L9R4"/>
<protein>
    <submittedName>
        <fullName evidence="2">Uncharacterized protein</fullName>
    </submittedName>
</protein>
<evidence type="ECO:0000256" key="1">
    <source>
        <dbReference type="SAM" id="SignalP"/>
    </source>
</evidence>
<keyword evidence="3" id="KW-1185">Reference proteome</keyword>
<feature type="signal peptide" evidence="1">
    <location>
        <begin position="1"/>
        <end position="24"/>
    </location>
</feature>
<sequence length="44" mass="4975">MSGQKLVQILNISSLLHFLVLSLCVSFPPPLNWEQNDSIIFFKG</sequence>
<proteinExistence type="predicted"/>
<organism evidence="2 3">
    <name type="scientific">Rubroshorea leprosula</name>
    <dbReference type="NCBI Taxonomy" id="152421"/>
    <lineage>
        <taxon>Eukaryota</taxon>
        <taxon>Viridiplantae</taxon>
        <taxon>Streptophyta</taxon>
        <taxon>Embryophyta</taxon>
        <taxon>Tracheophyta</taxon>
        <taxon>Spermatophyta</taxon>
        <taxon>Magnoliopsida</taxon>
        <taxon>eudicotyledons</taxon>
        <taxon>Gunneridae</taxon>
        <taxon>Pentapetalae</taxon>
        <taxon>rosids</taxon>
        <taxon>malvids</taxon>
        <taxon>Malvales</taxon>
        <taxon>Dipterocarpaceae</taxon>
        <taxon>Rubroshorea</taxon>
    </lineage>
</organism>
<reference evidence="2 3" key="1">
    <citation type="journal article" date="2021" name="Commun. Biol.">
        <title>The genome of Shorea leprosula (Dipterocarpaceae) highlights the ecological relevance of drought in aseasonal tropical rainforests.</title>
        <authorList>
            <person name="Ng K.K.S."/>
            <person name="Kobayashi M.J."/>
            <person name="Fawcett J.A."/>
            <person name="Hatakeyama M."/>
            <person name="Paape T."/>
            <person name="Ng C.H."/>
            <person name="Ang C.C."/>
            <person name="Tnah L.H."/>
            <person name="Lee C.T."/>
            <person name="Nishiyama T."/>
            <person name="Sese J."/>
            <person name="O'Brien M.J."/>
            <person name="Copetti D."/>
            <person name="Mohd Noor M.I."/>
            <person name="Ong R.C."/>
            <person name="Putra M."/>
            <person name="Sireger I.Z."/>
            <person name="Indrioko S."/>
            <person name="Kosugi Y."/>
            <person name="Izuno A."/>
            <person name="Isagi Y."/>
            <person name="Lee S.L."/>
            <person name="Shimizu K.K."/>
        </authorList>
    </citation>
    <scope>NUCLEOTIDE SEQUENCE [LARGE SCALE GENOMIC DNA]</scope>
    <source>
        <strain evidence="2">214</strain>
    </source>
</reference>
<keyword evidence="1" id="KW-0732">Signal</keyword>
<feature type="chain" id="PRO_5043506881" evidence="1">
    <location>
        <begin position="25"/>
        <end position="44"/>
    </location>
</feature>
<gene>
    <name evidence="2" type="ORF">SLEP1_g42145</name>
</gene>
<dbReference type="EMBL" id="BPVZ01000102">
    <property type="protein sequence ID" value="GKV33669.1"/>
    <property type="molecule type" value="Genomic_DNA"/>
</dbReference>
<accession>A0AAV5L9R4</accession>
<evidence type="ECO:0000313" key="2">
    <source>
        <dbReference type="EMBL" id="GKV33669.1"/>
    </source>
</evidence>
<name>A0AAV5L9R4_9ROSI</name>